<feature type="region of interest" description="Disordered" evidence="1">
    <location>
        <begin position="1"/>
        <end position="25"/>
    </location>
</feature>
<name>A0AAX4PH45_9CHLO</name>
<dbReference type="PANTHER" id="PTHR14523:SF1">
    <property type="entry name" value="HOMOLOGOUS RECOMBINATION OB-FOLD PROTEIN"/>
    <property type="match status" value="1"/>
</dbReference>
<protein>
    <submittedName>
        <fullName evidence="3">DUF4539 domain-containing protein</fullName>
    </submittedName>
</protein>
<feature type="region of interest" description="Disordered" evidence="1">
    <location>
        <begin position="47"/>
        <end position="83"/>
    </location>
</feature>
<dbReference type="GO" id="GO:0000725">
    <property type="term" value="P:recombinational repair"/>
    <property type="evidence" value="ECO:0007669"/>
    <property type="project" value="InterPro"/>
</dbReference>
<accession>A0AAX4PH45</accession>
<dbReference type="Proteomes" id="UP001472866">
    <property type="component" value="Chromosome 12"/>
</dbReference>
<evidence type="ECO:0000313" key="3">
    <source>
        <dbReference type="EMBL" id="WZN65558.1"/>
    </source>
</evidence>
<keyword evidence="4" id="KW-1185">Reference proteome</keyword>
<reference evidence="3 4" key="1">
    <citation type="submission" date="2024-03" db="EMBL/GenBank/DDBJ databases">
        <title>Complete genome sequence of the green alga Chloropicon roscoffensis RCC1871.</title>
        <authorList>
            <person name="Lemieux C."/>
            <person name="Pombert J.-F."/>
            <person name="Otis C."/>
            <person name="Turmel M."/>
        </authorList>
    </citation>
    <scope>NUCLEOTIDE SEQUENCE [LARGE SCALE GENOMIC DNA]</scope>
    <source>
        <strain evidence="3 4">RCC1871</strain>
    </source>
</reference>
<dbReference type="Pfam" id="PF15072">
    <property type="entry name" value="HROB"/>
    <property type="match status" value="1"/>
</dbReference>
<dbReference type="EMBL" id="CP151512">
    <property type="protein sequence ID" value="WZN65558.1"/>
    <property type="molecule type" value="Genomic_DNA"/>
</dbReference>
<sequence>MFDDWEELELEEEEPEVPSQKHEVAPAEVGGVALAEMAPFLRDFELSSGSGAAERSEVDEGGGRGRELAMGSGRAPREEDKEEECVTIEEVFVRDTGAGEPARAHEYDDDVDGGEGYGRLEGSNLVLLPGPIGQLQRALKRRRERDGGLRLQRSGAGQAATTLVPAGRASEDALDLVRGMEDEQDFAGVHWRRAMDALDAKDTSDVRTTKCGVVAIADVAQCGPSRKVPRLVALVKGLEACPDGSAYVTLKDNTGTVGATFHSEVLRNPISKEGELRVGAVLVLEKVSVFSPDDRSHFLCVTLDNVLQVFS</sequence>
<evidence type="ECO:0000313" key="4">
    <source>
        <dbReference type="Proteomes" id="UP001472866"/>
    </source>
</evidence>
<evidence type="ECO:0000259" key="2">
    <source>
        <dbReference type="Pfam" id="PF15072"/>
    </source>
</evidence>
<dbReference type="InterPro" id="IPR028045">
    <property type="entry name" value="HROB"/>
</dbReference>
<gene>
    <name evidence="3" type="ORF">HKI87_12g71180</name>
</gene>
<feature type="domain" description="Homologous recombination OB-fold protein OB-fold" evidence="2">
    <location>
        <begin position="226"/>
        <end position="311"/>
    </location>
</feature>
<dbReference type="AlphaFoldDB" id="A0AAX4PH45"/>
<feature type="compositionally biased region" description="Acidic residues" evidence="1">
    <location>
        <begin position="1"/>
        <end position="16"/>
    </location>
</feature>
<dbReference type="PANTHER" id="PTHR14523">
    <property type="entry name" value="UNCHARACTERIZED PROTEIN C17ORF53 HOMOLOG"/>
    <property type="match status" value="1"/>
</dbReference>
<evidence type="ECO:0000256" key="1">
    <source>
        <dbReference type="SAM" id="MobiDB-lite"/>
    </source>
</evidence>
<organism evidence="3 4">
    <name type="scientific">Chloropicon roscoffensis</name>
    <dbReference type="NCBI Taxonomy" id="1461544"/>
    <lineage>
        <taxon>Eukaryota</taxon>
        <taxon>Viridiplantae</taxon>
        <taxon>Chlorophyta</taxon>
        <taxon>Chloropicophyceae</taxon>
        <taxon>Chloropicales</taxon>
        <taxon>Chloropicaceae</taxon>
        <taxon>Chloropicon</taxon>
    </lineage>
</organism>
<proteinExistence type="predicted"/>
<feature type="compositionally biased region" description="Basic and acidic residues" evidence="1">
    <location>
        <begin position="54"/>
        <end position="67"/>
    </location>
</feature>
<dbReference type="InterPro" id="IPR058570">
    <property type="entry name" value="HROB_OB"/>
</dbReference>